<sequence length="308" mass="34598">MIKPAAFFIGMLISAGIGRADDEAVARYRNYLPEQILAIPEVQQKNSVPMMYIGAATAAVSPAGNLITQASLNSLMYNGMSDFEGAKKEFQRDLGEEATGKLTVWQLHTLSLRVSRLNQPAVSFFPLQYGGNMVEDFASVRGTLRIIDERIAYPINHVRVDCFKRDGYCVYRQTILTLPDENSFGTSYNVTDMGDEFYKITRWENNQIDAIPSQSTACRVSQLNFNFSTNEFFEIARNNTATDCKTTLGVTLPRLEKPRISQIVDGTQIVAAEFRRINNVTKGYYSSSFRKRVADLNQAKKTSRTTND</sequence>
<protein>
    <submittedName>
        <fullName evidence="1">Uncharacterized protein</fullName>
    </submittedName>
</protein>
<organism evidence="1 2">
    <name type="scientific">Rhizobium soli</name>
    <dbReference type="NCBI Taxonomy" id="424798"/>
    <lineage>
        <taxon>Bacteria</taxon>
        <taxon>Pseudomonadati</taxon>
        <taxon>Pseudomonadota</taxon>
        <taxon>Alphaproteobacteria</taxon>
        <taxon>Hyphomicrobiales</taxon>
        <taxon>Rhizobiaceae</taxon>
        <taxon>Rhizobium/Agrobacterium group</taxon>
        <taxon>Rhizobium</taxon>
    </lineage>
</organism>
<accession>A0A7X0MRJ3</accession>
<name>A0A7X0MRJ3_9HYPH</name>
<comment type="caution">
    <text evidence="1">The sequence shown here is derived from an EMBL/GenBank/DDBJ whole genome shotgun (WGS) entry which is preliminary data.</text>
</comment>
<reference evidence="1 2" key="1">
    <citation type="submission" date="2020-08" db="EMBL/GenBank/DDBJ databases">
        <title>The Agave Microbiome: Exploring the role of microbial communities in plant adaptations to desert environments.</title>
        <authorList>
            <person name="Partida-Martinez L.P."/>
        </authorList>
    </citation>
    <scope>NUCLEOTIDE SEQUENCE [LARGE SCALE GENOMIC DNA]</scope>
    <source>
        <strain evidence="1 2">AS3.12</strain>
    </source>
</reference>
<dbReference type="AlphaFoldDB" id="A0A7X0MRJ3"/>
<gene>
    <name evidence="1" type="ORF">F4695_000564</name>
</gene>
<dbReference type="Proteomes" id="UP000585437">
    <property type="component" value="Unassembled WGS sequence"/>
</dbReference>
<evidence type="ECO:0000313" key="2">
    <source>
        <dbReference type="Proteomes" id="UP000585437"/>
    </source>
</evidence>
<keyword evidence="2" id="KW-1185">Reference proteome</keyword>
<dbReference type="EMBL" id="JACHBU010000001">
    <property type="protein sequence ID" value="MBB6507245.1"/>
    <property type="molecule type" value="Genomic_DNA"/>
</dbReference>
<dbReference type="RefSeq" id="WP_184653714.1">
    <property type="nucleotide sequence ID" value="NZ_JACHBU010000001.1"/>
</dbReference>
<proteinExistence type="predicted"/>
<evidence type="ECO:0000313" key="1">
    <source>
        <dbReference type="EMBL" id="MBB6507245.1"/>
    </source>
</evidence>